<keyword evidence="4" id="KW-0720">Serine protease</keyword>
<dbReference type="Gene3D" id="3.40.50.880">
    <property type="match status" value="1"/>
</dbReference>
<dbReference type="SUPFAM" id="SSF52317">
    <property type="entry name" value="Class I glutamine amidotransferase-like"/>
    <property type="match status" value="1"/>
</dbReference>
<proteinExistence type="inferred from homology"/>
<dbReference type="PANTHER" id="PTHR20842">
    <property type="entry name" value="PROTEASE S51 ALPHA-ASPARTYL DIPEPTIDASE"/>
    <property type="match status" value="1"/>
</dbReference>
<name>A0A7R9GKA7_9CRUS</name>
<sequence length="266" mass="29206">MPDVFVTSSRQKRKAAAVCEKLAKSPVVNENASSSPDVSNDACRSLCTNTDTCSLQFLWDTQPPTPQRLFGSQAAENGGECARGRHLLYVQYKFRAPDLIFDDDDDDTDDYAFHLQRPAPCRCAILKGGVPYLGVSAGSNVAAVNICTTNDMPIIQPLKLEGIGLLPFNINVHFENRGDCAASRRNESRVDRLRDYLELYEGAPPIVCIRDGSALYVEGTTLGYVGVSCGKLFQRGEDEPMDLPVGTDLSFLLKNRTSHCTRMCLS</sequence>
<protein>
    <submittedName>
        <fullName evidence="5">Uncharacterized protein</fullName>
    </submittedName>
</protein>
<dbReference type="Proteomes" id="UP000678499">
    <property type="component" value="Unassembled WGS sequence"/>
</dbReference>
<accession>A0A7R9GKA7</accession>
<keyword evidence="6" id="KW-1185">Reference proteome</keyword>
<dbReference type="GO" id="GO:0008236">
    <property type="term" value="F:serine-type peptidase activity"/>
    <property type="evidence" value="ECO:0007669"/>
    <property type="project" value="UniProtKB-KW"/>
</dbReference>
<gene>
    <name evidence="5" type="ORF">NMOB1V02_LOCUS12007</name>
</gene>
<dbReference type="InterPro" id="IPR029062">
    <property type="entry name" value="Class_I_gatase-like"/>
</dbReference>
<keyword evidence="3" id="KW-0378">Hydrolase</keyword>
<comment type="similarity">
    <text evidence="1">Belongs to the peptidase S51 family.</text>
</comment>
<evidence type="ECO:0000313" key="5">
    <source>
        <dbReference type="EMBL" id="CAD7284400.1"/>
    </source>
</evidence>
<reference evidence="5" key="1">
    <citation type="submission" date="2020-11" db="EMBL/GenBank/DDBJ databases">
        <authorList>
            <person name="Tran Van P."/>
        </authorList>
    </citation>
    <scope>NUCLEOTIDE SEQUENCE</scope>
</reference>
<evidence type="ECO:0000256" key="2">
    <source>
        <dbReference type="ARBA" id="ARBA00022670"/>
    </source>
</evidence>
<dbReference type="EMBL" id="CAJPEX010008049">
    <property type="protein sequence ID" value="CAG0924552.1"/>
    <property type="molecule type" value="Genomic_DNA"/>
</dbReference>
<evidence type="ECO:0000256" key="3">
    <source>
        <dbReference type="ARBA" id="ARBA00022801"/>
    </source>
</evidence>
<dbReference type="EMBL" id="OA890086">
    <property type="protein sequence ID" value="CAD7284400.1"/>
    <property type="molecule type" value="Genomic_DNA"/>
</dbReference>
<dbReference type="PANTHER" id="PTHR20842:SF0">
    <property type="entry name" value="ALPHA-ASPARTYL DIPEPTIDASE"/>
    <property type="match status" value="1"/>
</dbReference>
<evidence type="ECO:0000313" key="6">
    <source>
        <dbReference type="Proteomes" id="UP000678499"/>
    </source>
</evidence>
<evidence type="ECO:0000256" key="1">
    <source>
        <dbReference type="ARBA" id="ARBA00006534"/>
    </source>
</evidence>
<dbReference type="OrthoDB" id="10052168at2759"/>
<dbReference type="Pfam" id="PF03575">
    <property type="entry name" value="Peptidase_S51"/>
    <property type="match status" value="1"/>
</dbReference>
<organism evidence="5">
    <name type="scientific">Notodromas monacha</name>
    <dbReference type="NCBI Taxonomy" id="399045"/>
    <lineage>
        <taxon>Eukaryota</taxon>
        <taxon>Metazoa</taxon>
        <taxon>Ecdysozoa</taxon>
        <taxon>Arthropoda</taxon>
        <taxon>Crustacea</taxon>
        <taxon>Oligostraca</taxon>
        <taxon>Ostracoda</taxon>
        <taxon>Podocopa</taxon>
        <taxon>Podocopida</taxon>
        <taxon>Cypridocopina</taxon>
        <taxon>Cypridoidea</taxon>
        <taxon>Cyprididae</taxon>
        <taxon>Notodromas</taxon>
    </lineage>
</organism>
<evidence type="ECO:0000256" key="4">
    <source>
        <dbReference type="ARBA" id="ARBA00022825"/>
    </source>
</evidence>
<dbReference type="AlphaFoldDB" id="A0A7R9GKA7"/>
<dbReference type="GO" id="GO:0006508">
    <property type="term" value="P:proteolysis"/>
    <property type="evidence" value="ECO:0007669"/>
    <property type="project" value="UniProtKB-KW"/>
</dbReference>
<keyword evidence="2" id="KW-0645">Protease</keyword>
<dbReference type="InterPro" id="IPR005320">
    <property type="entry name" value="Peptidase_S51"/>
</dbReference>